<proteinExistence type="predicted"/>
<protein>
    <submittedName>
        <fullName evidence="3">Class I SAM-dependent methyltransferase</fullName>
        <ecNumber evidence="3">2.1.-.-</ecNumber>
    </submittedName>
</protein>
<sequence>MNPRANYGVDAPGVLAGLALGGIAELALAAVLFGIGLPVPAVVLLVGGIVLAAGAALFAHTTSRGKSRVWDAELDRLGLKGDEQVLDLGCGRGLVLLKAAARLSGAGRATGVDLWVTKDQSGNSQDATLANARAEGVADRVDLVTGDMRDLPFDDAAFDLVVSSLAVHNIVQEEGRAEAVREAFRVLKPGGLLRIADFRNARRYAEVLTECGAADVEVYDLGWRFWYGGPHARTSMVACRRPGDPDEGRSAEPAA</sequence>
<feature type="transmembrane region" description="Helical" evidence="1">
    <location>
        <begin position="12"/>
        <end position="35"/>
    </location>
</feature>
<dbReference type="SUPFAM" id="SSF53335">
    <property type="entry name" value="S-adenosyl-L-methionine-dependent methyltransferases"/>
    <property type="match status" value="1"/>
</dbReference>
<evidence type="ECO:0000313" key="3">
    <source>
        <dbReference type="EMBL" id="MEN3535541.1"/>
    </source>
</evidence>
<evidence type="ECO:0000313" key="4">
    <source>
        <dbReference type="Proteomes" id="UP001447516"/>
    </source>
</evidence>
<name>A0ABV0AMR4_9ACTN</name>
<dbReference type="Proteomes" id="UP001447516">
    <property type="component" value="Unassembled WGS sequence"/>
</dbReference>
<dbReference type="GO" id="GO:0032259">
    <property type="term" value="P:methylation"/>
    <property type="evidence" value="ECO:0007669"/>
    <property type="project" value="UniProtKB-KW"/>
</dbReference>
<dbReference type="PANTHER" id="PTHR45277:SF1">
    <property type="entry name" value="EXPRESSED PROTEIN"/>
    <property type="match status" value="1"/>
</dbReference>
<dbReference type="InterPro" id="IPR041698">
    <property type="entry name" value="Methyltransf_25"/>
</dbReference>
<dbReference type="InterPro" id="IPR029063">
    <property type="entry name" value="SAM-dependent_MTases_sf"/>
</dbReference>
<accession>A0ABV0AMR4</accession>
<dbReference type="RefSeq" id="WP_346225587.1">
    <property type="nucleotide sequence ID" value="NZ_JBDJAW010000006.1"/>
</dbReference>
<gene>
    <name evidence="3" type="ORF">AAH991_10555</name>
</gene>
<keyword evidence="4" id="KW-1185">Reference proteome</keyword>
<dbReference type="Pfam" id="PF13649">
    <property type="entry name" value="Methyltransf_25"/>
    <property type="match status" value="1"/>
</dbReference>
<keyword evidence="1" id="KW-0812">Transmembrane</keyword>
<evidence type="ECO:0000256" key="1">
    <source>
        <dbReference type="SAM" id="Phobius"/>
    </source>
</evidence>
<keyword evidence="3" id="KW-0489">Methyltransferase</keyword>
<keyword evidence="1" id="KW-0472">Membrane</keyword>
<comment type="caution">
    <text evidence="3">The sequence shown here is derived from an EMBL/GenBank/DDBJ whole genome shotgun (WGS) entry which is preliminary data.</text>
</comment>
<dbReference type="EMBL" id="JBDJAW010000006">
    <property type="protein sequence ID" value="MEN3535541.1"/>
    <property type="molecule type" value="Genomic_DNA"/>
</dbReference>
<dbReference type="Gene3D" id="3.40.50.150">
    <property type="entry name" value="Vaccinia Virus protein VP39"/>
    <property type="match status" value="1"/>
</dbReference>
<dbReference type="CDD" id="cd02440">
    <property type="entry name" value="AdoMet_MTases"/>
    <property type="match status" value="1"/>
</dbReference>
<reference evidence="3 4" key="1">
    <citation type="submission" date="2024-05" db="EMBL/GenBank/DDBJ databases">
        <title>Microbispora sp.ZYX-F-249.</title>
        <authorList>
            <person name="Xie H."/>
        </authorList>
    </citation>
    <scope>NUCLEOTIDE SEQUENCE [LARGE SCALE GENOMIC DNA]</scope>
    <source>
        <strain evidence="3 4">ZYX-F-249</strain>
    </source>
</reference>
<keyword evidence="1" id="KW-1133">Transmembrane helix</keyword>
<dbReference type="EC" id="2.1.-.-" evidence="3"/>
<feature type="domain" description="Methyltransferase" evidence="2">
    <location>
        <begin position="85"/>
        <end position="191"/>
    </location>
</feature>
<dbReference type="PANTHER" id="PTHR45277">
    <property type="entry name" value="EXPRESSED PROTEIN"/>
    <property type="match status" value="1"/>
</dbReference>
<evidence type="ECO:0000259" key="2">
    <source>
        <dbReference type="Pfam" id="PF13649"/>
    </source>
</evidence>
<feature type="transmembrane region" description="Helical" evidence="1">
    <location>
        <begin position="41"/>
        <end position="59"/>
    </location>
</feature>
<organism evidence="3 4">
    <name type="scientific">Microbispora maris</name>
    <dbReference type="NCBI Taxonomy" id="3144104"/>
    <lineage>
        <taxon>Bacteria</taxon>
        <taxon>Bacillati</taxon>
        <taxon>Actinomycetota</taxon>
        <taxon>Actinomycetes</taxon>
        <taxon>Streptosporangiales</taxon>
        <taxon>Streptosporangiaceae</taxon>
        <taxon>Microbispora</taxon>
    </lineage>
</organism>
<dbReference type="GO" id="GO:0008168">
    <property type="term" value="F:methyltransferase activity"/>
    <property type="evidence" value="ECO:0007669"/>
    <property type="project" value="UniProtKB-KW"/>
</dbReference>
<keyword evidence="3" id="KW-0808">Transferase</keyword>